<organism evidence="2 3">
    <name type="scientific">candidate division WWE3 bacterium CG08_land_8_20_14_0_20_41_15</name>
    <dbReference type="NCBI Taxonomy" id="1975086"/>
    <lineage>
        <taxon>Bacteria</taxon>
        <taxon>Katanobacteria</taxon>
    </lineage>
</organism>
<accession>A0A2H0X8J4</accession>
<dbReference type="AlphaFoldDB" id="A0A2H0X8J4"/>
<keyword evidence="1" id="KW-1133">Transmembrane helix</keyword>
<evidence type="ECO:0000313" key="3">
    <source>
        <dbReference type="Proteomes" id="UP000231098"/>
    </source>
</evidence>
<proteinExistence type="predicted"/>
<name>A0A2H0X8J4_UNCKA</name>
<dbReference type="Proteomes" id="UP000231098">
    <property type="component" value="Unassembled WGS sequence"/>
</dbReference>
<keyword evidence="1" id="KW-0472">Membrane</keyword>
<keyword evidence="1" id="KW-0812">Transmembrane</keyword>
<evidence type="ECO:0000256" key="1">
    <source>
        <dbReference type="SAM" id="Phobius"/>
    </source>
</evidence>
<protein>
    <submittedName>
        <fullName evidence="2">Uncharacterized protein</fullName>
    </submittedName>
</protein>
<dbReference type="EMBL" id="PEYV01000063">
    <property type="protein sequence ID" value="PIS21224.1"/>
    <property type="molecule type" value="Genomic_DNA"/>
</dbReference>
<feature type="transmembrane region" description="Helical" evidence="1">
    <location>
        <begin position="12"/>
        <end position="32"/>
    </location>
</feature>
<feature type="transmembrane region" description="Helical" evidence="1">
    <location>
        <begin position="70"/>
        <end position="93"/>
    </location>
</feature>
<sequence>MRDFIRKNSGVISVVSIVLTICSIMFAIKLGFSPNVGKEAKIVPLPAMEGESFQSSDTLPNSEKPRVSGAIIFVILAGVFTLFAITSIGFLLFSEKKEKEVVIAVSARKGTLEDLKSRIIVFYSMNGRLPEPRSSDFAKLLKGVEPVIDFDPLVYQYEITDAESAGFRLNCKLEKDFTGESGETDYTIEQKLAPKSQ</sequence>
<comment type="caution">
    <text evidence="2">The sequence shown here is derived from an EMBL/GenBank/DDBJ whole genome shotgun (WGS) entry which is preliminary data.</text>
</comment>
<evidence type="ECO:0000313" key="2">
    <source>
        <dbReference type="EMBL" id="PIS21224.1"/>
    </source>
</evidence>
<gene>
    <name evidence="2" type="ORF">COT51_03875</name>
</gene>
<reference evidence="3" key="1">
    <citation type="submission" date="2017-09" db="EMBL/GenBank/DDBJ databases">
        <title>Depth-based differentiation of microbial function through sediment-hosted aquifers and enrichment of novel symbionts in the deep terrestrial subsurface.</title>
        <authorList>
            <person name="Probst A.J."/>
            <person name="Ladd B."/>
            <person name="Jarett J.K."/>
            <person name="Geller-Mcgrath D.E."/>
            <person name="Sieber C.M.K."/>
            <person name="Emerson J.B."/>
            <person name="Anantharaman K."/>
            <person name="Thomas B.C."/>
            <person name="Malmstrom R."/>
            <person name="Stieglmeier M."/>
            <person name="Klingl A."/>
            <person name="Woyke T."/>
            <person name="Ryan C.M."/>
            <person name="Banfield J.F."/>
        </authorList>
    </citation>
    <scope>NUCLEOTIDE SEQUENCE [LARGE SCALE GENOMIC DNA]</scope>
</reference>